<sequence>MGAQNLFFAMLRSDYSTPRRRQLNFTTDIPPEIFAAICEYLTPDDLFTLLRVCRYFRALLSASRSAYTQEIWRTSRLRSSELFDHRPPPKGMSEQQYMLLHYWLTKCQFCRGQKEWESKAYWPFKVRACRSCLLERTISKHRLLNEWKIPKGVLSCLPYISIGTYEIYWISDVIQVEFRFRTIPPATRTLWATKQQERVRHYLQDVEEFELAYKYNMIFWYYKEQESIRKSCMVDDIAAELAVDPQQLKELSAYEEPLQWPPKERDWAAWRHKIVIGAQQFTKLQRRKVDKRWSL</sequence>
<gene>
    <name evidence="2" type="ORF">PBRASI_LOCUS673</name>
</gene>
<organism evidence="2 3">
    <name type="scientific">Paraglomus brasilianum</name>
    <dbReference type="NCBI Taxonomy" id="144538"/>
    <lineage>
        <taxon>Eukaryota</taxon>
        <taxon>Fungi</taxon>
        <taxon>Fungi incertae sedis</taxon>
        <taxon>Mucoromycota</taxon>
        <taxon>Glomeromycotina</taxon>
        <taxon>Glomeromycetes</taxon>
        <taxon>Paraglomerales</taxon>
        <taxon>Paraglomeraceae</taxon>
        <taxon>Paraglomus</taxon>
    </lineage>
</organism>
<dbReference type="Pfam" id="PF12937">
    <property type="entry name" value="F-box-like"/>
    <property type="match status" value="1"/>
</dbReference>
<proteinExistence type="predicted"/>
<evidence type="ECO:0000259" key="1">
    <source>
        <dbReference type="PROSITE" id="PS50181"/>
    </source>
</evidence>
<keyword evidence="3" id="KW-1185">Reference proteome</keyword>
<evidence type="ECO:0000313" key="2">
    <source>
        <dbReference type="EMBL" id="CAG8462767.1"/>
    </source>
</evidence>
<dbReference type="InterPro" id="IPR001810">
    <property type="entry name" value="F-box_dom"/>
</dbReference>
<feature type="domain" description="F-box" evidence="1">
    <location>
        <begin position="23"/>
        <end position="75"/>
    </location>
</feature>
<dbReference type="SUPFAM" id="SSF81383">
    <property type="entry name" value="F-box domain"/>
    <property type="match status" value="1"/>
</dbReference>
<name>A0A9N8VUG0_9GLOM</name>
<comment type="caution">
    <text evidence="2">The sequence shown here is derived from an EMBL/GenBank/DDBJ whole genome shotgun (WGS) entry which is preliminary data.</text>
</comment>
<dbReference type="AlphaFoldDB" id="A0A9N8VUG0"/>
<dbReference type="Gene3D" id="1.20.1280.50">
    <property type="match status" value="1"/>
</dbReference>
<accession>A0A9N8VUG0</accession>
<protein>
    <submittedName>
        <fullName evidence="2">5521_t:CDS:1</fullName>
    </submittedName>
</protein>
<dbReference type="PROSITE" id="PS50181">
    <property type="entry name" value="FBOX"/>
    <property type="match status" value="1"/>
</dbReference>
<dbReference type="CDD" id="cd09917">
    <property type="entry name" value="F-box_SF"/>
    <property type="match status" value="1"/>
</dbReference>
<dbReference type="InterPro" id="IPR036047">
    <property type="entry name" value="F-box-like_dom_sf"/>
</dbReference>
<reference evidence="2" key="1">
    <citation type="submission" date="2021-06" db="EMBL/GenBank/DDBJ databases">
        <authorList>
            <person name="Kallberg Y."/>
            <person name="Tangrot J."/>
            <person name="Rosling A."/>
        </authorList>
    </citation>
    <scope>NUCLEOTIDE SEQUENCE</scope>
    <source>
        <strain evidence="2">BR232B</strain>
    </source>
</reference>
<dbReference type="Proteomes" id="UP000789739">
    <property type="component" value="Unassembled WGS sequence"/>
</dbReference>
<dbReference type="EMBL" id="CAJVPI010000035">
    <property type="protein sequence ID" value="CAG8462767.1"/>
    <property type="molecule type" value="Genomic_DNA"/>
</dbReference>
<evidence type="ECO:0000313" key="3">
    <source>
        <dbReference type="Proteomes" id="UP000789739"/>
    </source>
</evidence>
<dbReference type="OrthoDB" id="2322499at2759"/>